<dbReference type="Proteomes" id="UP000509704">
    <property type="component" value="Chromosome 8"/>
</dbReference>
<dbReference type="PROSITE" id="PS51186">
    <property type="entry name" value="GNAT"/>
    <property type="match status" value="1"/>
</dbReference>
<dbReference type="InterPro" id="IPR000182">
    <property type="entry name" value="GNAT_dom"/>
</dbReference>
<feature type="domain" description="N-acetyltransferase" evidence="9">
    <location>
        <begin position="26"/>
        <end position="152"/>
    </location>
</feature>
<comment type="catalytic activity">
    <reaction evidence="6 8">
        <text>D-glucosamine 6-phosphate + acetyl-CoA = N-acetyl-D-glucosamine 6-phosphate + CoA + H(+)</text>
        <dbReference type="Rhea" id="RHEA:10292"/>
        <dbReference type="ChEBI" id="CHEBI:15378"/>
        <dbReference type="ChEBI" id="CHEBI:57287"/>
        <dbReference type="ChEBI" id="CHEBI:57288"/>
        <dbReference type="ChEBI" id="CHEBI:57513"/>
        <dbReference type="ChEBI" id="CHEBI:58725"/>
        <dbReference type="EC" id="2.3.1.4"/>
    </reaction>
</comment>
<reference evidence="10 11" key="1">
    <citation type="submission" date="2020-07" db="EMBL/GenBank/DDBJ databases">
        <title>The yeast mating-type switching endonuclease HO is a domesticated member of an unorthodox homing genetic element family.</title>
        <authorList>
            <person name="Coughlan A.Y."/>
            <person name="Lombardi L."/>
            <person name="Braun-Galleani S."/>
            <person name="Martos A.R."/>
            <person name="Galeote V."/>
            <person name="Bigey F."/>
            <person name="Dequin S."/>
            <person name="Byrne K.P."/>
            <person name="Wolfe K.H."/>
        </authorList>
    </citation>
    <scope>NUCLEOTIDE SEQUENCE [LARGE SCALE GENOMIC DNA]</scope>
    <source>
        <strain evidence="10 11">NRRL Y-6702</strain>
    </source>
</reference>
<dbReference type="EMBL" id="CP058611">
    <property type="protein sequence ID" value="QLG74890.1"/>
    <property type="molecule type" value="Genomic_DNA"/>
</dbReference>
<accession>A0A7H9B8X0</accession>
<dbReference type="KEGG" id="zmk:HG535_0H02170"/>
<keyword evidence="11" id="KW-1185">Reference proteome</keyword>
<evidence type="ECO:0000256" key="2">
    <source>
        <dbReference type="ARBA" id="ARBA00006048"/>
    </source>
</evidence>
<evidence type="ECO:0000256" key="6">
    <source>
        <dbReference type="ARBA" id="ARBA00048964"/>
    </source>
</evidence>
<dbReference type="CDD" id="cd04301">
    <property type="entry name" value="NAT_SF"/>
    <property type="match status" value="1"/>
</dbReference>
<evidence type="ECO:0000256" key="3">
    <source>
        <dbReference type="ARBA" id="ARBA00012703"/>
    </source>
</evidence>
<organism evidence="10 11">
    <name type="scientific">Zygotorulaspora mrakii</name>
    <name type="common">Zygosaccharomyces mrakii</name>
    <dbReference type="NCBI Taxonomy" id="42260"/>
    <lineage>
        <taxon>Eukaryota</taxon>
        <taxon>Fungi</taxon>
        <taxon>Dikarya</taxon>
        <taxon>Ascomycota</taxon>
        <taxon>Saccharomycotina</taxon>
        <taxon>Saccharomycetes</taxon>
        <taxon>Saccharomycetales</taxon>
        <taxon>Saccharomycetaceae</taxon>
        <taxon>Zygotorulaspora</taxon>
    </lineage>
</organism>
<dbReference type="RefSeq" id="XP_037146615.1">
    <property type="nucleotide sequence ID" value="XM_037290720.1"/>
</dbReference>
<evidence type="ECO:0000256" key="8">
    <source>
        <dbReference type="RuleBase" id="RU365086"/>
    </source>
</evidence>
<dbReference type="GO" id="GO:0006048">
    <property type="term" value="P:UDP-N-acetylglucosamine biosynthetic process"/>
    <property type="evidence" value="ECO:0007669"/>
    <property type="project" value="UniProtKB-UniRule"/>
</dbReference>
<dbReference type="InterPro" id="IPR039143">
    <property type="entry name" value="GNPNAT1-like"/>
</dbReference>
<dbReference type="PANTHER" id="PTHR13355">
    <property type="entry name" value="GLUCOSAMINE 6-PHOSPHATE N-ACETYLTRANSFERASE"/>
    <property type="match status" value="1"/>
</dbReference>
<evidence type="ECO:0000256" key="7">
    <source>
        <dbReference type="ARBA" id="ARBA00069869"/>
    </source>
</evidence>
<comment type="similarity">
    <text evidence="2 8">Belongs to the acetyltransferase family. GNA1 subfamily.</text>
</comment>
<evidence type="ECO:0000313" key="11">
    <source>
        <dbReference type="Proteomes" id="UP000509704"/>
    </source>
</evidence>
<keyword evidence="4 8" id="KW-0808">Transferase</keyword>
<evidence type="ECO:0000256" key="5">
    <source>
        <dbReference type="ARBA" id="ARBA00023315"/>
    </source>
</evidence>
<dbReference type="GO" id="GO:0004343">
    <property type="term" value="F:glucosamine 6-phosphate N-acetyltransferase activity"/>
    <property type="evidence" value="ECO:0007669"/>
    <property type="project" value="UniProtKB-UniRule"/>
</dbReference>
<keyword evidence="5 8" id="KW-0012">Acyltransferase</keyword>
<gene>
    <name evidence="10" type="ORF">HG535_0H02170</name>
</gene>
<dbReference type="Gene3D" id="3.40.630.30">
    <property type="match status" value="1"/>
</dbReference>
<dbReference type="UniPathway" id="UPA00113">
    <property type="reaction ID" value="UER00529"/>
</dbReference>
<evidence type="ECO:0000256" key="1">
    <source>
        <dbReference type="ARBA" id="ARBA00004832"/>
    </source>
</evidence>
<dbReference type="InterPro" id="IPR016181">
    <property type="entry name" value="Acyl_CoA_acyltransferase"/>
</dbReference>
<dbReference type="PANTHER" id="PTHR13355:SF11">
    <property type="entry name" value="GLUCOSAMINE 6-PHOSPHATE N-ACETYLTRANSFERASE"/>
    <property type="match status" value="1"/>
</dbReference>
<dbReference type="EC" id="2.3.1.4" evidence="3 8"/>
<dbReference type="GeneID" id="59238693"/>
<proteinExistence type="inferred from homology"/>
<dbReference type="FunFam" id="3.40.630.30:FF:000136">
    <property type="entry name" value="Glucosamine 6-phosphate N-acetyltransferase"/>
    <property type="match status" value="1"/>
</dbReference>
<evidence type="ECO:0000259" key="9">
    <source>
        <dbReference type="PROSITE" id="PS51186"/>
    </source>
</evidence>
<name>A0A7H9B8X0_ZYGMR</name>
<dbReference type="AlphaFoldDB" id="A0A7H9B8X0"/>
<sequence>MVQGFSIRKIEPRDYLGVIAALNELTSVGTVDIEEFSRVIEYWKSCTVQDDIPVYNPYVVVDDATNDVAATGNLIIEQKLIHNCALCGHIEDIAVSAKFQGKKLGKFLIDYLTDTGLKAGCYKVILDCDEKNVKFYEKCGYSKAGVEMQIRE</sequence>
<dbReference type="Pfam" id="PF00583">
    <property type="entry name" value="Acetyltransf_1"/>
    <property type="match status" value="1"/>
</dbReference>
<comment type="pathway">
    <text evidence="1 8">Nucleotide-sugar biosynthesis; UDP-N-acetyl-alpha-D-glucosamine biosynthesis; N-acetyl-alpha-D-glucosamine 1-phosphate from alpha-D-glucosamine 6-phosphate (route I): step 1/2.</text>
</comment>
<protein>
    <recommendedName>
        <fullName evidence="7 8">Glucosamine 6-phosphate N-acetyltransferase</fullName>
        <ecNumber evidence="3 8">2.3.1.4</ecNumber>
    </recommendedName>
</protein>
<dbReference type="SUPFAM" id="SSF55729">
    <property type="entry name" value="Acyl-CoA N-acyltransferases (Nat)"/>
    <property type="match status" value="1"/>
</dbReference>
<evidence type="ECO:0000313" key="10">
    <source>
        <dbReference type="EMBL" id="QLG74890.1"/>
    </source>
</evidence>
<dbReference type="OrthoDB" id="10039976at2759"/>
<evidence type="ECO:0000256" key="4">
    <source>
        <dbReference type="ARBA" id="ARBA00022679"/>
    </source>
</evidence>